<protein>
    <submittedName>
        <fullName evidence="5">GDSL esterase/lipase</fullName>
    </submittedName>
</protein>
<keyword evidence="3" id="KW-0442">Lipid degradation</keyword>
<keyword evidence="4" id="KW-0443">Lipid metabolism</keyword>
<dbReference type="Pfam" id="PF00657">
    <property type="entry name" value="Lipase_GDSL"/>
    <property type="match status" value="1"/>
</dbReference>
<accession>A0ABD1WH99</accession>
<dbReference type="GO" id="GO:0016042">
    <property type="term" value="P:lipid catabolic process"/>
    <property type="evidence" value="ECO:0007669"/>
    <property type="project" value="UniProtKB-KW"/>
</dbReference>
<evidence type="ECO:0000256" key="2">
    <source>
        <dbReference type="ARBA" id="ARBA00022801"/>
    </source>
</evidence>
<reference evidence="6" key="1">
    <citation type="submission" date="2024-07" db="EMBL/GenBank/DDBJ databases">
        <title>Two chromosome-level genome assemblies of Korean endemic species Abeliophyllum distichum and Forsythia ovata (Oleaceae).</title>
        <authorList>
            <person name="Jang H."/>
        </authorList>
    </citation>
    <scope>NUCLEOTIDE SEQUENCE [LARGE SCALE GENOMIC DNA]</scope>
</reference>
<evidence type="ECO:0000313" key="6">
    <source>
        <dbReference type="Proteomes" id="UP001604277"/>
    </source>
</evidence>
<dbReference type="Proteomes" id="UP001604277">
    <property type="component" value="Unassembled WGS sequence"/>
</dbReference>
<evidence type="ECO:0000313" key="5">
    <source>
        <dbReference type="EMBL" id="KAL2549054.1"/>
    </source>
</evidence>
<comment type="similarity">
    <text evidence="1">Belongs to the 'GDSL' lipolytic enzyme family.</text>
</comment>
<gene>
    <name evidence="5" type="ORF">Fot_10584</name>
</gene>
<dbReference type="InterPro" id="IPR001087">
    <property type="entry name" value="GDSL"/>
</dbReference>
<name>A0ABD1WH99_9LAMI</name>
<organism evidence="5 6">
    <name type="scientific">Forsythia ovata</name>
    <dbReference type="NCBI Taxonomy" id="205694"/>
    <lineage>
        <taxon>Eukaryota</taxon>
        <taxon>Viridiplantae</taxon>
        <taxon>Streptophyta</taxon>
        <taxon>Embryophyta</taxon>
        <taxon>Tracheophyta</taxon>
        <taxon>Spermatophyta</taxon>
        <taxon>Magnoliopsida</taxon>
        <taxon>eudicotyledons</taxon>
        <taxon>Gunneridae</taxon>
        <taxon>Pentapetalae</taxon>
        <taxon>asterids</taxon>
        <taxon>lamiids</taxon>
        <taxon>Lamiales</taxon>
        <taxon>Oleaceae</taxon>
        <taxon>Forsythieae</taxon>
        <taxon>Forsythia</taxon>
    </lineage>
</organism>
<evidence type="ECO:0000256" key="1">
    <source>
        <dbReference type="ARBA" id="ARBA00008668"/>
    </source>
</evidence>
<keyword evidence="6" id="KW-1185">Reference proteome</keyword>
<dbReference type="GO" id="GO:0016787">
    <property type="term" value="F:hydrolase activity"/>
    <property type="evidence" value="ECO:0007669"/>
    <property type="project" value="UniProtKB-KW"/>
</dbReference>
<keyword evidence="2" id="KW-0378">Hydrolase</keyword>
<dbReference type="SUPFAM" id="SSF52266">
    <property type="entry name" value="SGNH hydrolase"/>
    <property type="match status" value="1"/>
</dbReference>
<dbReference type="PANTHER" id="PTHR46020:SF4">
    <property type="entry name" value="OS04G0650200 PROTEIN"/>
    <property type="match status" value="1"/>
</dbReference>
<proteinExistence type="inferred from homology"/>
<dbReference type="EMBL" id="JBFOLJ010000003">
    <property type="protein sequence ID" value="KAL2549054.1"/>
    <property type="molecule type" value="Genomic_DNA"/>
</dbReference>
<dbReference type="PANTHER" id="PTHR46020">
    <property type="entry name" value="OSJNBB0059K02.9 PROTEIN"/>
    <property type="match status" value="1"/>
</dbReference>
<dbReference type="InterPro" id="IPR036514">
    <property type="entry name" value="SGNH_hydro_sf"/>
</dbReference>
<comment type="caution">
    <text evidence="5">The sequence shown here is derived from an EMBL/GenBank/DDBJ whole genome shotgun (WGS) entry which is preliminary data.</text>
</comment>
<evidence type="ECO:0000256" key="4">
    <source>
        <dbReference type="ARBA" id="ARBA00023098"/>
    </source>
</evidence>
<dbReference type="Gene3D" id="3.40.50.1110">
    <property type="entry name" value="SGNH hydrolase"/>
    <property type="match status" value="1"/>
</dbReference>
<evidence type="ECO:0000256" key="3">
    <source>
        <dbReference type="ARBA" id="ARBA00022963"/>
    </source>
</evidence>
<dbReference type="AlphaFoldDB" id="A0ABD1WH99"/>
<sequence length="356" mass="39640">MADQSMNLDLLKLIRDGYESGQFDLNLPKFMVSKGLEKHRLTETGLSFLFSGTPMQIQETCQVLKPVPGKNHMESLSLENHLEDFPMVMFSRITLSMKNAASFLGIRSPIPYAWKVTEEKWIKNGMNFAIGGTGVFKTLVDQPNMTAQINFFQQLIQKKVYTSSSSIALVSLAGNDYATYFAKNGSMEGTKAFTKSVIDQLVLNLKRIHGVGVQKVAVTGIVPFGCLPSITSSISYKQCKETVNNIAKFHNQLLQQSLQRLNNETGASSVFILLDLYHAFSSALKLKQDHPENSTFENGLKPCCLGSCGSVDETGAKKYVVCENPKQSFFWDEHHPSDQGWHAVYLALKHSLHSLL</sequence>